<dbReference type="Proteomes" id="UP000582837">
    <property type="component" value="Unassembled WGS sequence"/>
</dbReference>
<dbReference type="InterPro" id="IPR011990">
    <property type="entry name" value="TPR-like_helical_dom_sf"/>
</dbReference>
<protein>
    <submittedName>
        <fullName evidence="1">Flp pilus assembly protein TadD</fullName>
    </submittedName>
</protein>
<accession>A0A841GKT0</accession>
<name>A0A841GKT0_9BACT</name>
<gene>
    <name evidence="1" type="ORF">HNQ61_000956</name>
</gene>
<proteinExistence type="predicted"/>
<organism evidence="1 2">
    <name type="scientific">Longimicrobium terrae</name>
    <dbReference type="NCBI Taxonomy" id="1639882"/>
    <lineage>
        <taxon>Bacteria</taxon>
        <taxon>Pseudomonadati</taxon>
        <taxon>Gemmatimonadota</taxon>
        <taxon>Longimicrobiia</taxon>
        <taxon>Longimicrobiales</taxon>
        <taxon>Longimicrobiaceae</taxon>
        <taxon>Longimicrobium</taxon>
    </lineage>
</organism>
<dbReference type="RefSeq" id="WP_170037833.1">
    <property type="nucleotide sequence ID" value="NZ_JABDTL010000002.1"/>
</dbReference>
<sequence length="426" mass="47218">MQERKFRVPRRKTQRRWRVPPALKRGDEVFEGLGVLDEVSGERGLLLWQSLRDALLWAEAPEEERGALFAPEAEPQRMAMVMACAPDPELEEALTVLARMLGEPTRIPEETVALACRGIAQWADEQGLLTTALSFSQAASTVTPADPVIAFAVGKLARRRAEYARAETWFRRAVALSRQIGDWATYAESFVGLGRLNMQRGNLPGARRFLLRAVRAAQRNSLHAIEGVGLHDLFAVMVEANRPDDAQQLARAAFEAYGPRNSKQLRLAQDVAYWWITQGHFARAVPVLTSLLPHLPEPSDRLTVLGSLARATGGMGDRNGFREAWDGCHDLLENQQVDDRAAQGMLDLAHGAASLALWEKAETAAREALEIGSRRQEGKVRLTAEALLDSVRHHRDVEVRRRSPSVSEPSIALAEDLVRTLTTALV</sequence>
<dbReference type="SUPFAM" id="SSF48452">
    <property type="entry name" value="TPR-like"/>
    <property type="match status" value="1"/>
</dbReference>
<keyword evidence="2" id="KW-1185">Reference proteome</keyword>
<dbReference type="EMBL" id="JACHIA010000002">
    <property type="protein sequence ID" value="MBB6069341.1"/>
    <property type="molecule type" value="Genomic_DNA"/>
</dbReference>
<reference evidence="1 2" key="1">
    <citation type="submission" date="2020-08" db="EMBL/GenBank/DDBJ databases">
        <title>Genomic Encyclopedia of Type Strains, Phase IV (KMG-IV): sequencing the most valuable type-strain genomes for metagenomic binning, comparative biology and taxonomic classification.</title>
        <authorList>
            <person name="Goeker M."/>
        </authorList>
    </citation>
    <scope>NUCLEOTIDE SEQUENCE [LARGE SCALE GENOMIC DNA]</scope>
    <source>
        <strain evidence="1 2">DSM 29007</strain>
    </source>
</reference>
<dbReference type="Gene3D" id="1.25.40.10">
    <property type="entry name" value="Tetratricopeptide repeat domain"/>
    <property type="match status" value="1"/>
</dbReference>
<dbReference type="AlphaFoldDB" id="A0A841GKT0"/>
<evidence type="ECO:0000313" key="1">
    <source>
        <dbReference type="EMBL" id="MBB6069341.1"/>
    </source>
</evidence>
<evidence type="ECO:0000313" key="2">
    <source>
        <dbReference type="Proteomes" id="UP000582837"/>
    </source>
</evidence>
<comment type="caution">
    <text evidence="1">The sequence shown here is derived from an EMBL/GenBank/DDBJ whole genome shotgun (WGS) entry which is preliminary data.</text>
</comment>